<dbReference type="Proteomes" id="UP000540989">
    <property type="component" value="Unassembled WGS sequence"/>
</dbReference>
<proteinExistence type="predicted"/>
<organism evidence="1 2">
    <name type="scientific">Granulicella aggregans</name>
    <dbReference type="NCBI Taxonomy" id="474949"/>
    <lineage>
        <taxon>Bacteria</taxon>
        <taxon>Pseudomonadati</taxon>
        <taxon>Acidobacteriota</taxon>
        <taxon>Terriglobia</taxon>
        <taxon>Terriglobales</taxon>
        <taxon>Acidobacteriaceae</taxon>
        <taxon>Granulicella</taxon>
    </lineage>
</organism>
<evidence type="ECO:0000313" key="2">
    <source>
        <dbReference type="Proteomes" id="UP000540989"/>
    </source>
</evidence>
<accession>A0A7W7ZK45</accession>
<dbReference type="EMBL" id="JACHIP010000033">
    <property type="protein sequence ID" value="MBB5061257.1"/>
    <property type="molecule type" value="Genomic_DNA"/>
</dbReference>
<dbReference type="AlphaFoldDB" id="A0A7W7ZK45"/>
<reference evidence="1 2" key="1">
    <citation type="submission" date="2020-08" db="EMBL/GenBank/DDBJ databases">
        <title>Genomic Encyclopedia of Type Strains, Phase IV (KMG-V): Genome sequencing to study the core and pangenomes of soil and plant-associated prokaryotes.</title>
        <authorList>
            <person name="Whitman W."/>
        </authorList>
    </citation>
    <scope>NUCLEOTIDE SEQUENCE [LARGE SCALE GENOMIC DNA]</scope>
    <source>
        <strain evidence="1 2">M8UP14</strain>
    </source>
</reference>
<protein>
    <submittedName>
        <fullName evidence="1">Uncharacterized protein</fullName>
    </submittedName>
</protein>
<keyword evidence="2" id="KW-1185">Reference proteome</keyword>
<comment type="caution">
    <text evidence="1">The sequence shown here is derived from an EMBL/GenBank/DDBJ whole genome shotgun (WGS) entry which is preliminary data.</text>
</comment>
<name>A0A7W7ZK45_9BACT</name>
<evidence type="ECO:0000313" key="1">
    <source>
        <dbReference type="EMBL" id="MBB5061257.1"/>
    </source>
</evidence>
<gene>
    <name evidence="1" type="ORF">HDF16_005993</name>
</gene>
<sequence length="47" mass="5293">MAHKIMMPPNKGAKRDDHFECLDFRHSLEIDFAAAGTLSISDSQVFN</sequence>